<dbReference type="Gene3D" id="2.60.120.650">
    <property type="entry name" value="Cupin"/>
    <property type="match status" value="1"/>
</dbReference>
<keyword evidence="7" id="KW-1185">Reference proteome</keyword>
<dbReference type="AlphaFoldDB" id="A0A1L7X5C6"/>
<evidence type="ECO:0000256" key="3">
    <source>
        <dbReference type="SAM" id="Coils"/>
    </source>
</evidence>
<sequence length="571" mass="64696">MAETAVGANLDPVTIDAMRKRDTNPGSDVKFLQQIWDRQMDGVVLVEKVDFSPYKNLTPVNAKSCSTPLELERYKPSKVSDGVFTLHIASKLAIEYDEIWIEKAVAGAPTQQLDMIDVMEADETFGIQTAQIFCKLYLAIATSFLPTNFKKIFEAKEFPAQSFFISTAGSPISVRSSAIDFAEMYYHHGGESRVWYMIPPSQQPEFEDRIRQEMQHKIPAQRCSQFVRHFLLWLSPNRVRRWGFNVVEFEQTAGQLLFIMPHTYYWGYSKGYSVVEQMYIAHKDWTPRSYNFCLLYVTRSICLQYDHATIFGSSATSAQIRKFAELRGYVAEPDAPESDTPEPDFSEPAESAAGPSQRPSRKRAKDDIEDDSDIHDEYEHDRTGHGIIQPPSPTKKTRFNEDIKSTRTDEQIELEKGSAKNDDNTASVVSTRTEKHPALKGGLEKAGVVLGDEDADCVLIDDNSSTPSRRADDILNDNNASSPTEKPQEPVALQETFAVADADFGKDIEQIRKERDEERKRRLLSDEKCEELEAANKALETEKKTLEGIVSEMEVEMARLRSLLKKSHITE</sequence>
<dbReference type="STRING" id="576137.A0A1L7X5C6"/>
<proteinExistence type="predicted"/>
<evidence type="ECO:0000256" key="2">
    <source>
        <dbReference type="ARBA" id="ARBA00023004"/>
    </source>
</evidence>
<dbReference type="GO" id="GO:0005634">
    <property type="term" value="C:nucleus"/>
    <property type="evidence" value="ECO:0007669"/>
    <property type="project" value="TreeGrafter"/>
</dbReference>
<keyword evidence="3" id="KW-0175">Coiled coil</keyword>
<feature type="coiled-coil region" evidence="3">
    <location>
        <begin position="522"/>
        <end position="556"/>
    </location>
</feature>
<feature type="region of interest" description="Disordered" evidence="4">
    <location>
        <begin position="461"/>
        <end position="490"/>
    </location>
</feature>
<keyword evidence="2" id="KW-0408">Iron</keyword>
<feature type="domain" description="JmjC" evidence="5">
    <location>
        <begin position="134"/>
        <end position="297"/>
    </location>
</feature>
<feature type="compositionally biased region" description="Basic and acidic residues" evidence="4">
    <location>
        <begin position="398"/>
        <end position="423"/>
    </location>
</feature>
<dbReference type="SUPFAM" id="SSF51197">
    <property type="entry name" value="Clavaminate synthase-like"/>
    <property type="match status" value="1"/>
</dbReference>
<reference evidence="6 7" key="1">
    <citation type="submission" date="2016-03" db="EMBL/GenBank/DDBJ databases">
        <authorList>
            <person name="Ploux O."/>
        </authorList>
    </citation>
    <scope>NUCLEOTIDE SEQUENCE [LARGE SCALE GENOMIC DNA]</scope>
    <source>
        <strain evidence="6 7">UAMH 11012</strain>
    </source>
</reference>
<dbReference type="InterPro" id="IPR003347">
    <property type="entry name" value="JmjC_dom"/>
</dbReference>
<dbReference type="SMART" id="SM00558">
    <property type="entry name" value="JmjC"/>
    <property type="match status" value="1"/>
</dbReference>
<evidence type="ECO:0000259" key="5">
    <source>
        <dbReference type="PROSITE" id="PS51184"/>
    </source>
</evidence>
<evidence type="ECO:0000256" key="1">
    <source>
        <dbReference type="ARBA" id="ARBA00022723"/>
    </source>
</evidence>
<gene>
    <name evidence="6" type="ORF">PAC_10118</name>
</gene>
<accession>A0A1L7X5C6</accession>
<dbReference type="GO" id="GO:0046872">
    <property type="term" value="F:metal ion binding"/>
    <property type="evidence" value="ECO:0007669"/>
    <property type="project" value="UniProtKB-KW"/>
</dbReference>
<dbReference type="EMBL" id="FJOG01000015">
    <property type="protein sequence ID" value="CZR60222.1"/>
    <property type="molecule type" value="Genomic_DNA"/>
</dbReference>
<evidence type="ECO:0000313" key="7">
    <source>
        <dbReference type="Proteomes" id="UP000184330"/>
    </source>
</evidence>
<dbReference type="PANTHER" id="PTHR10694:SF33">
    <property type="entry name" value="LYSINE-SPECIFIC DEMETHYLASE 5"/>
    <property type="match status" value="1"/>
</dbReference>
<dbReference type="Pfam" id="PF02373">
    <property type="entry name" value="JmjC"/>
    <property type="match status" value="1"/>
</dbReference>
<dbReference type="GO" id="GO:0034647">
    <property type="term" value="F:histone H3K4me/H3K4me2/H3K4me3 demethylase activity"/>
    <property type="evidence" value="ECO:0007669"/>
    <property type="project" value="TreeGrafter"/>
</dbReference>
<feature type="compositionally biased region" description="Polar residues" evidence="4">
    <location>
        <begin position="476"/>
        <end position="485"/>
    </location>
</feature>
<name>A0A1L7X5C6_9HELO</name>
<feature type="region of interest" description="Disordered" evidence="4">
    <location>
        <begin position="332"/>
        <end position="440"/>
    </location>
</feature>
<evidence type="ECO:0000313" key="6">
    <source>
        <dbReference type="EMBL" id="CZR60222.1"/>
    </source>
</evidence>
<dbReference type="GO" id="GO:0000785">
    <property type="term" value="C:chromatin"/>
    <property type="evidence" value="ECO:0007669"/>
    <property type="project" value="TreeGrafter"/>
</dbReference>
<dbReference type="PROSITE" id="PS51184">
    <property type="entry name" value="JMJC"/>
    <property type="match status" value="1"/>
</dbReference>
<feature type="compositionally biased region" description="Acidic residues" evidence="4">
    <location>
        <begin position="334"/>
        <end position="347"/>
    </location>
</feature>
<evidence type="ECO:0000256" key="4">
    <source>
        <dbReference type="SAM" id="MobiDB-lite"/>
    </source>
</evidence>
<protein>
    <recommendedName>
        <fullName evidence="5">JmjC domain-containing protein</fullName>
    </recommendedName>
</protein>
<feature type="compositionally biased region" description="Basic and acidic residues" evidence="4">
    <location>
        <begin position="375"/>
        <end position="384"/>
    </location>
</feature>
<dbReference type="GO" id="GO:0006355">
    <property type="term" value="P:regulation of DNA-templated transcription"/>
    <property type="evidence" value="ECO:0007669"/>
    <property type="project" value="TreeGrafter"/>
</dbReference>
<dbReference type="OrthoDB" id="1678912at2759"/>
<dbReference type="Proteomes" id="UP000184330">
    <property type="component" value="Unassembled WGS sequence"/>
</dbReference>
<organism evidence="6 7">
    <name type="scientific">Phialocephala subalpina</name>
    <dbReference type="NCBI Taxonomy" id="576137"/>
    <lineage>
        <taxon>Eukaryota</taxon>
        <taxon>Fungi</taxon>
        <taxon>Dikarya</taxon>
        <taxon>Ascomycota</taxon>
        <taxon>Pezizomycotina</taxon>
        <taxon>Leotiomycetes</taxon>
        <taxon>Helotiales</taxon>
        <taxon>Mollisiaceae</taxon>
        <taxon>Phialocephala</taxon>
        <taxon>Phialocephala fortinii species complex</taxon>
    </lineage>
</organism>
<keyword evidence="1" id="KW-0479">Metal-binding</keyword>
<dbReference type="PANTHER" id="PTHR10694">
    <property type="entry name" value="LYSINE-SPECIFIC DEMETHYLASE"/>
    <property type="match status" value="1"/>
</dbReference>